<dbReference type="GO" id="GO:0016298">
    <property type="term" value="F:lipase activity"/>
    <property type="evidence" value="ECO:0007669"/>
    <property type="project" value="InterPro"/>
</dbReference>
<dbReference type="GO" id="GO:0005615">
    <property type="term" value="C:extracellular space"/>
    <property type="evidence" value="ECO:0007669"/>
    <property type="project" value="TreeGrafter"/>
</dbReference>
<dbReference type="InterPro" id="IPR033906">
    <property type="entry name" value="Lipase_N"/>
</dbReference>
<dbReference type="Gene3D" id="3.40.50.1820">
    <property type="entry name" value="alpha/beta hydrolase"/>
    <property type="match status" value="1"/>
</dbReference>
<evidence type="ECO:0000256" key="4">
    <source>
        <dbReference type="ARBA" id="ARBA00022729"/>
    </source>
</evidence>
<dbReference type="GO" id="GO:0017171">
    <property type="term" value="F:serine hydrolase activity"/>
    <property type="evidence" value="ECO:0007669"/>
    <property type="project" value="TreeGrafter"/>
</dbReference>
<dbReference type="PANTHER" id="PTHR11610">
    <property type="entry name" value="LIPASE"/>
    <property type="match status" value="1"/>
</dbReference>
<dbReference type="EMBL" id="AJVK01005768">
    <property type="status" value="NOT_ANNOTATED_CDS"/>
    <property type="molecule type" value="Genomic_DNA"/>
</dbReference>
<dbReference type="OrthoDB" id="199913at2759"/>
<dbReference type="RefSeq" id="XP_055709853.1">
    <property type="nucleotide sequence ID" value="XM_055853878.1"/>
</dbReference>
<dbReference type="GO" id="GO:0016042">
    <property type="term" value="P:lipid catabolic process"/>
    <property type="evidence" value="ECO:0007669"/>
    <property type="project" value="TreeGrafter"/>
</dbReference>
<evidence type="ECO:0000256" key="5">
    <source>
        <dbReference type="RuleBase" id="RU004262"/>
    </source>
</evidence>
<dbReference type="VEuPathDB" id="VectorBase:PPAI006506"/>
<accession>A0A1B0GP74</accession>
<reference evidence="7" key="1">
    <citation type="submission" date="2022-08" db="UniProtKB">
        <authorList>
            <consortium name="EnsemblMetazoa"/>
        </authorList>
    </citation>
    <scope>IDENTIFICATION</scope>
    <source>
        <strain evidence="7">Israel</strain>
    </source>
</reference>
<feature type="domain" description="Lipase" evidence="6">
    <location>
        <begin position="101"/>
        <end position="381"/>
    </location>
</feature>
<evidence type="ECO:0000256" key="1">
    <source>
        <dbReference type="ARBA" id="ARBA00004613"/>
    </source>
</evidence>
<name>A0A1B0GP74_PHLPP</name>
<evidence type="ECO:0000259" key="6">
    <source>
        <dbReference type="Pfam" id="PF00151"/>
    </source>
</evidence>
<keyword evidence="8" id="KW-1185">Reference proteome</keyword>
<evidence type="ECO:0000256" key="3">
    <source>
        <dbReference type="ARBA" id="ARBA00022525"/>
    </source>
</evidence>
<dbReference type="InterPro" id="IPR000734">
    <property type="entry name" value="TAG_lipase"/>
</dbReference>
<dbReference type="GeneID" id="129805753"/>
<dbReference type="AlphaFoldDB" id="A0A1B0GP74"/>
<sequence length="395" mass="43196">MTRKIFVNFGIFCVILALSHKSVLSAPELSFQDRVTSGIKLGVEKGIDIVKNAPQFIPTPKELGDMGKEALFGLPASVLLDGINSFCSLALATDNNLSRDEKDKPDYRNLSMILYDDKENASFALTDMEKLVQHPSFNRNAPVVVLITGWLSNKENSTNEAAETIYSAYKCRGTHNFLLVDTADYVATLYTWSALNTEDIGAILAPAINVLTKYIDLSQIHVMGHSLGAHIAGATGRYFQDLTDKSLPRITGLDPARPCFNQGEALSGLGRGDADLVDIIHSNSDGLGKKEPIGDVDFYPNGVKVLMPGCFDISCSHGMAWRYYAESVLPGNEKAFLATRCNSLKSYSQKKCNYKPIPMGYATPATAKGNYFLETNSETPYGKDSVKQNNCQSTK</sequence>
<dbReference type="EnsemblMetazoa" id="PPAI006506-RA">
    <property type="protein sequence ID" value="PPAI006506-PA"/>
    <property type="gene ID" value="PPAI006506"/>
</dbReference>
<dbReference type="SUPFAM" id="SSF53474">
    <property type="entry name" value="alpha/beta-Hydrolases"/>
    <property type="match status" value="1"/>
</dbReference>
<protein>
    <recommendedName>
        <fullName evidence="6">Lipase domain-containing protein</fullName>
    </recommendedName>
</protein>
<keyword evidence="4" id="KW-0732">Signal</keyword>
<dbReference type="KEGG" id="ppap:129805753"/>
<keyword evidence="3" id="KW-0964">Secreted</keyword>
<comment type="similarity">
    <text evidence="2 5">Belongs to the AB hydrolase superfamily. Lipase family.</text>
</comment>
<organism evidence="7 8">
    <name type="scientific">Phlebotomus papatasi</name>
    <name type="common">Sandfly</name>
    <dbReference type="NCBI Taxonomy" id="29031"/>
    <lineage>
        <taxon>Eukaryota</taxon>
        <taxon>Metazoa</taxon>
        <taxon>Ecdysozoa</taxon>
        <taxon>Arthropoda</taxon>
        <taxon>Hexapoda</taxon>
        <taxon>Insecta</taxon>
        <taxon>Pterygota</taxon>
        <taxon>Neoptera</taxon>
        <taxon>Endopterygota</taxon>
        <taxon>Diptera</taxon>
        <taxon>Nematocera</taxon>
        <taxon>Psychodoidea</taxon>
        <taxon>Psychodidae</taxon>
        <taxon>Phlebotomus</taxon>
        <taxon>Phlebotomus</taxon>
    </lineage>
</organism>
<evidence type="ECO:0000313" key="7">
    <source>
        <dbReference type="EnsemblMetazoa" id="PPAI006506-PA"/>
    </source>
</evidence>
<dbReference type="PRINTS" id="PR00821">
    <property type="entry name" value="TAGLIPASE"/>
</dbReference>
<dbReference type="VEuPathDB" id="VectorBase:PPAPM1_001704"/>
<dbReference type="InterPro" id="IPR029058">
    <property type="entry name" value="AB_hydrolase_fold"/>
</dbReference>
<dbReference type="Pfam" id="PF00151">
    <property type="entry name" value="Lipase"/>
    <property type="match status" value="1"/>
</dbReference>
<comment type="subcellular location">
    <subcellularLocation>
        <location evidence="1">Secreted</location>
    </subcellularLocation>
</comment>
<dbReference type="Proteomes" id="UP000092462">
    <property type="component" value="Unassembled WGS sequence"/>
</dbReference>
<dbReference type="CDD" id="cd00707">
    <property type="entry name" value="Pancreat_lipase_like"/>
    <property type="match status" value="1"/>
</dbReference>
<evidence type="ECO:0000313" key="8">
    <source>
        <dbReference type="Proteomes" id="UP000092462"/>
    </source>
</evidence>
<dbReference type="InterPro" id="IPR013818">
    <property type="entry name" value="Lipase"/>
</dbReference>
<proteinExistence type="inferred from homology"/>
<dbReference type="PANTHER" id="PTHR11610:SF149">
    <property type="entry name" value="FI01450P-RELATED"/>
    <property type="match status" value="1"/>
</dbReference>
<dbReference type="FunFam" id="3.40.50.1820:FF:000122">
    <property type="entry name" value="Vitellogenin-3-like Protein"/>
    <property type="match status" value="1"/>
</dbReference>
<evidence type="ECO:0000256" key="2">
    <source>
        <dbReference type="ARBA" id="ARBA00010701"/>
    </source>
</evidence>